<evidence type="ECO:0000256" key="7">
    <source>
        <dbReference type="ARBA" id="ARBA00022946"/>
    </source>
</evidence>
<dbReference type="GO" id="GO:0004047">
    <property type="term" value="F:aminomethyltransferase activity"/>
    <property type="evidence" value="ECO:0007669"/>
    <property type="project" value="UniProtKB-EC"/>
</dbReference>
<comment type="function">
    <text evidence="1 11">The glycine cleavage system catalyzes the degradation of glycine.</text>
</comment>
<dbReference type="FunFam" id="2.40.30.110:FF:000002">
    <property type="entry name" value="Aminomethyltransferase"/>
    <property type="match status" value="1"/>
</dbReference>
<comment type="subunit">
    <text evidence="4 11">The glycine cleavage system is composed of four proteins: P, T, L and H.</text>
</comment>
<dbReference type="Pfam" id="PF08669">
    <property type="entry name" value="GCV_T_C"/>
    <property type="match status" value="1"/>
</dbReference>
<keyword evidence="8 11" id="KW-0496">Mitochondrion</keyword>
<feature type="domain" description="Aminomethyltransferase C-terminal" evidence="13">
    <location>
        <begin position="329"/>
        <end position="406"/>
    </location>
</feature>
<evidence type="ECO:0000256" key="5">
    <source>
        <dbReference type="ARBA" id="ARBA00022576"/>
    </source>
</evidence>
<reference evidence="14" key="1">
    <citation type="journal article" date="2023" name="Mol. Biol. Evol.">
        <title>Third-Generation Sequencing Reveals the Adaptive Role of the Epigenome in Three Deep-Sea Polychaetes.</title>
        <authorList>
            <person name="Perez M."/>
            <person name="Aroh O."/>
            <person name="Sun Y."/>
            <person name="Lan Y."/>
            <person name="Juniper S.K."/>
            <person name="Young C.R."/>
            <person name="Angers B."/>
            <person name="Qian P.Y."/>
        </authorList>
    </citation>
    <scope>NUCLEOTIDE SEQUENCE</scope>
    <source>
        <strain evidence="14">R07B-5</strain>
    </source>
</reference>
<dbReference type="Gene3D" id="3.30.1360.120">
    <property type="entry name" value="Probable tRNA modification gtpase trme, domain 1"/>
    <property type="match status" value="1"/>
</dbReference>
<organism evidence="14 15">
    <name type="scientific">Ridgeia piscesae</name>
    <name type="common">Tubeworm</name>
    <dbReference type="NCBI Taxonomy" id="27915"/>
    <lineage>
        <taxon>Eukaryota</taxon>
        <taxon>Metazoa</taxon>
        <taxon>Spiralia</taxon>
        <taxon>Lophotrochozoa</taxon>
        <taxon>Annelida</taxon>
        <taxon>Polychaeta</taxon>
        <taxon>Sedentaria</taxon>
        <taxon>Canalipalpata</taxon>
        <taxon>Sabellida</taxon>
        <taxon>Siboglinidae</taxon>
        <taxon>Ridgeia</taxon>
    </lineage>
</organism>
<dbReference type="SUPFAM" id="SSF103025">
    <property type="entry name" value="Folate-binding domain"/>
    <property type="match status" value="1"/>
</dbReference>
<dbReference type="InterPro" id="IPR028896">
    <property type="entry name" value="GcvT/YgfZ/DmdA"/>
</dbReference>
<evidence type="ECO:0000256" key="9">
    <source>
        <dbReference type="ARBA" id="ARBA00047665"/>
    </source>
</evidence>
<dbReference type="EMBL" id="JAODUO010000154">
    <property type="protein sequence ID" value="KAK2187790.1"/>
    <property type="molecule type" value="Genomic_DNA"/>
</dbReference>
<dbReference type="Proteomes" id="UP001209878">
    <property type="component" value="Unassembled WGS sequence"/>
</dbReference>
<feature type="binding site" evidence="10">
    <location>
        <position position="240"/>
    </location>
    <ligand>
        <name>substrate</name>
    </ligand>
</feature>
<gene>
    <name evidence="14" type="ORF">NP493_154g03004</name>
</gene>
<evidence type="ECO:0000259" key="12">
    <source>
        <dbReference type="Pfam" id="PF01571"/>
    </source>
</evidence>
<dbReference type="NCBIfam" id="TIGR00528">
    <property type="entry name" value="gcvT"/>
    <property type="match status" value="1"/>
</dbReference>
<comment type="catalytic activity">
    <reaction evidence="9 11">
        <text>N(6)-[(R)-S(8)-aminomethyldihydrolipoyl]-L-lysyl-[protein] + (6S)-5,6,7,8-tetrahydrofolate = N(6)-[(R)-dihydrolipoyl]-L-lysyl-[protein] + (6R)-5,10-methylene-5,6,7,8-tetrahydrofolate + NH4(+)</text>
        <dbReference type="Rhea" id="RHEA:16945"/>
        <dbReference type="Rhea" id="RHEA-COMP:10475"/>
        <dbReference type="Rhea" id="RHEA-COMP:10492"/>
        <dbReference type="ChEBI" id="CHEBI:15636"/>
        <dbReference type="ChEBI" id="CHEBI:28938"/>
        <dbReference type="ChEBI" id="CHEBI:57453"/>
        <dbReference type="ChEBI" id="CHEBI:83100"/>
        <dbReference type="ChEBI" id="CHEBI:83143"/>
        <dbReference type="EC" id="2.1.2.10"/>
    </reaction>
</comment>
<dbReference type="InterPro" id="IPR006222">
    <property type="entry name" value="GCVT_N"/>
</dbReference>
<dbReference type="FunFam" id="4.10.1250.10:FF:000002">
    <property type="entry name" value="Aminomethyltransferase"/>
    <property type="match status" value="1"/>
</dbReference>
<dbReference type="GO" id="GO:0006546">
    <property type="term" value="P:glycine catabolic process"/>
    <property type="evidence" value="ECO:0007669"/>
    <property type="project" value="InterPro"/>
</dbReference>
<dbReference type="Pfam" id="PF01571">
    <property type="entry name" value="GCV_T"/>
    <property type="match status" value="1"/>
</dbReference>
<dbReference type="PIRSF" id="PIRSF006487">
    <property type="entry name" value="GcvT"/>
    <property type="match status" value="1"/>
</dbReference>
<dbReference type="FunFam" id="3.30.70.1400:FF:000001">
    <property type="entry name" value="Aminomethyltransferase"/>
    <property type="match status" value="1"/>
</dbReference>
<dbReference type="GO" id="GO:0005739">
    <property type="term" value="C:mitochondrion"/>
    <property type="evidence" value="ECO:0007669"/>
    <property type="project" value="UniProtKB-SubCell"/>
</dbReference>
<evidence type="ECO:0000256" key="10">
    <source>
        <dbReference type="PIRSR" id="PIRSR006487-1"/>
    </source>
</evidence>
<evidence type="ECO:0000256" key="3">
    <source>
        <dbReference type="ARBA" id="ARBA00008609"/>
    </source>
</evidence>
<dbReference type="SUPFAM" id="SSF101790">
    <property type="entry name" value="Aminomethyltransferase beta-barrel domain"/>
    <property type="match status" value="1"/>
</dbReference>
<comment type="similarity">
    <text evidence="3 11">Belongs to the GcvT family.</text>
</comment>
<accession>A0AAD9UFX0</accession>
<dbReference type="InterPro" id="IPR006223">
    <property type="entry name" value="GcvT"/>
</dbReference>
<dbReference type="GO" id="GO:0008483">
    <property type="term" value="F:transaminase activity"/>
    <property type="evidence" value="ECO:0007669"/>
    <property type="project" value="UniProtKB-KW"/>
</dbReference>
<feature type="domain" description="GCVT N-terminal" evidence="12">
    <location>
        <begin position="45"/>
        <end position="304"/>
    </location>
</feature>
<evidence type="ECO:0000256" key="4">
    <source>
        <dbReference type="ARBA" id="ARBA00011690"/>
    </source>
</evidence>
<evidence type="ECO:0000256" key="6">
    <source>
        <dbReference type="ARBA" id="ARBA00022679"/>
    </source>
</evidence>
<keyword evidence="7 11" id="KW-0809">Transit peptide</keyword>
<dbReference type="Gene3D" id="3.30.70.1400">
    <property type="entry name" value="Aminomethyltransferase beta-barrel domains"/>
    <property type="match status" value="1"/>
</dbReference>
<protein>
    <recommendedName>
        <fullName evidence="11">Aminomethyltransferase</fullName>
        <ecNumber evidence="11">2.1.2.10</ecNumber>
    </recommendedName>
    <alternativeName>
        <fullName evidence="11">Glycine cleavage system T protein</fullName>
    </alternativeName>
</protein>
<dbReference type="GO" id="GO:0005960">
    <property type="term" value="C:glycine cleavage complex"/>
    <property type="evidence" value="ECO:0007669"/>
    <property type="project" value="InterPro"/>
</dbReference>
<evidence type="ECO:0000313" key="15">
    <source>
        <dbReference type="Proteomes" id="UP001209878"/>
    </source>
</evidence>
<dbReference type="FunFam" id="3.30.1360.120:FF:000014">
    <property type="entry name" value="Aminomethyltransferase"/>
    <property type="match status" value="1"/>
</dbReference>
<sequence>MNLCTKRVPVGRTICSCITRTLLGKGPFNSFSSEVKAGTLKKTCLHDFHVAEGGKMVAYAGWSMPVYYTNHSHILSHLHTRKHASVFDVTHMVQTHVYGADRIKFIESLTVADIQGLHDNQAALTVFTNHMGGIQDDLIVTKTSLDYLFIVSNAGCAEKDVAHMQKQAAAMRQEGLDVKVERNENGLIALQGPEMAQVLQPGVNVDLSSLHFMHSTMATVFGVPDCRVSRCGYTGEDGVEISIPADRTVEVVKRLLASPDGSVKMAGLGARDSLRLEAGMCLYGNDIDERITPVEASLAWTIGKRRRETADFPGANIILQQLKDKPPVRRVGFMSTGPPVRSDVHIFDEGGATDIGSVTSGCPSPVLKKNISMGYVRREHAKVGTKVKLEVRNKLVDGVVVKMPFVPTQYYTGK</sequence>
<evidence type="ECO:0000256" key="11">
    <source>
        <dbReference type="RuleBase" id="RU003981"/>
    </source>
</evidence>
<dbReference type="Gene3D" id="4.10.1250.10">
    <property type="entry name" value="Aminomethyltransferase fragment"/>
    <property type="match status" value="1"/>
</dbReference>
<name>A0AAD9UFX0_RIDPI</name>
<proteinExistence type="inferred from homology"/>
<dbReference type="PANTHER" id="PTHR43757">
    <property type="entry name" value="AMINOMETHYLTRANSFERASE"/>
    <property type="match status" value="1"/>
</dbReference>
<dbReference type="InterPro" id="IPR027266">
    <property type="entry name" value="TrmE/GcvT-like"/>
</dbReference>
<evidence type="ECO:0000313" key="14">
    <source>
        <dbReference type="EMBL" id="KAK2187790.1"/>
    </source>
</evidence>
<comment type="subcellular location">
    <subcellularLocation>
        <location evidence="2 11">Mitochondrion</location>
    </subcellularLocation>
</comment>
<dbReference type="EC" id="2.1.2.10" evidence="11"/>
<keyword evidence="5 11" id="KW-0032">Aminotransferase</keyword>
<comment type="caution">
    <text evidence="14">The sequence shown here is derived from an EMBL/GenBank/DDBJ whole genome shotgun (WGS) entry which is preliminary data.</text>
</comment>
<evidence type="ECO:0000256" key="2">
    <source>
        <dbReference type="ARBA" id="ARBA00004173"/>
    </source>
</evidence>
<keyword evidence="15" id="KW-1185">Reference proteome</keyword>
<evidence type="ECO:0000259" key="13">
    <source>
        <dbReference type="Pfam" id="PF08669"/>
    </source>
</evidence>
<dbReference type="PANTHER" id="PTHR43757:SF16">
    <property type="entry name" value="AMINOMETHYLTRANSFERASE, MITOCHONDRIAL"/>
    <property type="match status" value="1"/>
</dbReference>
<dbReference type="AlphaFoldDB" id="A0AAD9UFX0"/>
<keyword evidence="6 11" id="KW-0808">Transferase</keyword>
<dbReference type="NCBIfam" id="NF001567">
    <property type="entry name" value="PRK00389.1"/>
    <property type="match status" value="1"/>
</dbReference>
<dbReference type="Gene3D" id="2.40.30.110">
    <property type="entry name" value="Aminomethyltransferase beta-barrel domains"/>
    <property type="match status" value="1"/>
</dbReference>
<dbReference type="InterPro" id="IPR029043">
    <property type="entry name" value="GcvT/YgfZ_C"/>
</dbReference>
<evidence type="ECO:0000256" key="8">
    <source>
        <dbReference type="ARBA" id="ARBA00023128"/>
    </source>
</evidence>
<dbReference type="InterPro" id="IPR013977">
    <property type="entry name" value="GcvT_C"/>
</dbReference>
<evidence type="ECO:0000256" key="1">
    <source>
        <dbReference type="ARBA" id="ARBA00003631"/>
    </source>
</evidence>